<name>A0A1M6XCG5_9BRAD</name>
<organism evidence="2 3">
    <name type="scientific">Bradyrhizobium lablabi</name>
    <dbReference type="NCBI Taxonomy" id="722472"/>
    <lineage>
        <taxon>Bacteria</taxon>
        <taxon>Pseudomonadati</taxon>
        <taxon>Pseudomonadota</taxon>
        <taxon>Alphaproteobacteria</taxon>
        <taxon>Hyphomicrobiales</taxon>
        <taxon>Nitrobacteraceae</taxon>
        <taxon>Bradyrhizobium</taxon>
    </lineage>
</organism>
<dbReference type="EMBL" id="LT670844">
    <property type="protein sequence ID" value="SHL03641.1"/>
    <property type="molecule type" value="Genomic_DNA"/>
</dbReference>
<sequence length="42" mass="4655">MTHRSHEIPQDDLRNLVRVVSACTLGLWAFAAGLLIGVFLFS</sequence>
<keyword evidence="1" id="KW-0812">Transmembrane</keyword>
<dbReference type="Proteomes" id="UP000189935">
    <property type="component" value="Chromosome I"/>
</dbReference>
<protein>
    <submittedName>
        <fullName evidence="2">Uncharacterized protein</fullName>
    </submittedName>
</protein>
<evidence type="ECO:0000313" key="2">
    <source>
        <dbReference type="EMBL" id="SHL03641.1"/>
    </source>
</evidence>
<keyword evidence="1" id="KW-1133">Transmembrane helix</keyword>
<feature type="transmembrane region" description="Helical" evidence="1">
    <location>
        <begin position="19"/>
        <end position="41"/>
    </location>
</feature>
<evidence type="ECO:0000313" key="3">
    <source>
        <dbReference type="Proteomes" id="UP000189935"/>
    </source>
</evidence>
<dbReference type="AlphaFoldDB" id="A0A1M6XCG5"/>
<reference evidence="2 3" key="1">
    <citation type="submission" date="2016-11" db="EMBL/GenBank/DDBJ databases">
        <authorList>
            <person name="Jaros S."/>
            <person name="Januszkiewicz K."/>
            <person name="Wedrychowicz H."/>
        </authorList>
    </citation>
    <scope>NUCLEOTIDE SEQUENCE [LARGE SCALE GENOMIC DNA]</scope>
    <source>
        <strain evidence="2 3">GAS499</strain>
    </source>
</reference>
<keyword evidence="1" id="KW-0472">Membrane</keyword>
<proteinExistence type="predicted"/>
<evidence type="ECO:0000256" key="1">
    <source>
        <dbReference type="SAM" id="Phobius"/>
    </source>
</evidence>
<accession>A0A1M6XCG5</accession>
<gene>
    <name evidence="2" type="ORF">SAMN05444159_4831</name>
</gene>